<dbReference type="InterPro" id="IPR035929">
    <property type="entry name" value="CoaB-like_sf"/>
</dbReference>
<dbReference type="SUPFAM" id="SSF102645">
    <property type="entry name" value="CoaB-like"/>
    <property type="match status" value="1"/>
</dbReference>
<evidence type="ECO:0000256" key="1">
    <source>
        <dbReference type="ARBA" id="ARBA00022793"/>
    </source>
</evidence>
<accession>A0A382LMX6</accession>
<evidence type="ECO:0008006" key="6">
    <source>
        <dbReference type="Google" id="ProtNLM"/>
    </source>
</evidence>
<dbReference type="GO" id="GO:0010181">
    <property type="term" value="F:FMN binding"/>
    <property type="evidence" value="ECO:0007669"/>
    <property type="project" value="InterPro"/>
</dbReference>
<dbReference type="GO" id="GO:0015937">
    <property type="term" value="P:coenzyme A biosynthetic process"/>
    <property type="evidence" value="ECO:0007669"/>
    <property type="project" value="InterPro"/>
</dbReference>
<feature type="domain" description="Flavoprotein" evidence="3">
    <location>
        <begin position="2"/>
        <end position="169"/>
    </location>
</feature>
<dbReference type="GO" id="GO:0004633">
    <property type="term" value="F:phosphopantothenoylcysteine decarboxylase activity"/>
    <property type="evidence" value="ECO:0007669"/>
    <property type="project" value="InterPro"/>
</dbReference>
<dbReference type="PANTHER" id="PTHR14359:SF6">
    <property type="entry name" value="PHOSPHOPANTOTHENOYLCYSTEINE DECARBOXYLASE"/>
    <property type="match status" value="1"/>
</dbReference>
<evidence type="ECO:0000259" key="4">
    <source>
        <dbReference type="Pfam" id="PF04127"/>
    </source>
</evidence>
<proteinExistence type="predicted"/>
<dbReference type="Gene3D" id="3.40.50.10300">
    <property type="entry name" value="CoaB-like"/>
    <property type="match status" value="1"/>
</dbReference>
<dbReference type="PANTHER" id="PTHR14359">
    <property type="entry name" value="HOMO-OLIGOMERIC FLAVIN CONTAINING CYS DECARBOXYLASE FAMILY"/>
    <property type="match status" value="1"/>
</dbReference>
<evidence type="ECO:0000259" key="3">
    <source>
        <dbReference type="Pfam" id="PF02441"/>
    </source>
</evidence>
<feature type="domain" description="DNA/pantothenate metabolism flavoprotein C-terminal" evidence="4">
    <location>
        <begin position="177"/>
        <end position="275"/>
    </location>
</feature>
<dbReference type="GO" id="GO:0071513">
    <property type="term" value="C:phosphopantothenoylcysteine decarboxylase complex"/>
    <property type="evidence" value="ECO:0007669"/>
    <property type="project" value="TreeGrafter"/>
</dbReference>
<dbReference type="Gene3D" id="3.40.50.1950">
    <property type="entry name" value="Flavin prenyltransferase-like"/>
    <property type="match status" value="1"/>
</dbReference>
<sequence length="275" mass="30033">MGVTASIAAYKAALIVRQLKKYEASVRVIQTESSLDFVTPLTLSTLSENIVLTKILNEDSKDWSNHVELGKWADLMIIAPVTARTMSKMAMGECDNLLLATYLSAECPIYFAPAMDLDMYKHPSTKENIKKLVQYGNKFIPSAFGELASGLVGEGRMAEPNEIIEFIINDLSLGLPLSGKKVLITAGPTYEPIDPVRFIGNKSTGKMGYHLALESANNGADVVLVIGPSNLKTNNGKIRQLNVQTAEEMYCITKEHSIDADLLIFAAAVSDYKPK</sequence>
<dbReference type="InterPro" id="IPR036551">
    <property type="entry name" value="Flavin_trans-like"/>
</dbReference>
<dbReference type="AlphaFoldDB" id="A0A382LMX6"/>
<dbReference type="SUPFAM" id="SSF52507">
    <property type="entry name" value="Homo-oligomeric flavin-containing Cys decarboxylases, HFCD"/>
    <property type="match status" value="1"/>
</dbReference>
<dbReference type="InterPro" id="IPR005252">
    <property type="entry name" value="CoaBC"/>
</dbReference>
<dbReference type="InterPro" id="IPR007085">
    <property type="entry name" value="DNA/pantothenate-metab_flavo_C"/>
</dbReference>
<name>A0A382LMX6_9ZZZZ</name>
<keyword evidence="1" id="KW-0210">Decarboxylase</keyword>
<dbReference type="Pfam" id="PF02441">
    <property type="entry name" value="Flavoprotein"/>
    <property type="match status" value="1"/>
</dbReference>
<organism evidence="5">
    <name type="scientific">marine metagenome</name>
    <dbReference type="NCBI Taxonomy" id="408172"/>
    <lineage>
        <taxon>unclassified sequences</taxon>
        <taxon>metagenomes</taxon>
        <taxon>ecological metagenomes</taxon>
    </lineage>
</organism>
<dbReference type="InterPro" id="IPR003382">
    <property type="entry name" value="Flavoprotein"/>
</dbReference>
<dbReference type="NCBIfam" id="TIGR00521">
    <property type="entry name" value="coaBC_dfp"/>
    <property type="match status" value="1"/>
</dbReference>
<dbReference type="GO" id="GO:0015941">
    <property type="term" value="P:pantothenate catabolic process"/>
    <property type="evidence" value="ECO:0007669"/>
    <property type="project" value="InterPro"/>
</dbReference>
<evidence type="ECO:0000313" key="5">
    <source>
        <dbReference type="EMBL" id="SVC38069.1"/>
    </source>
</evidence>
<keyword evidence="2" id="KW-0456">Lyase</keyword>
<gene>
    <name evidence="5" type="ORF">METZ01_LOCUS290923</name>
</gene>
<feature type="non-terminal residue" evidence="5">
    <location>
        <position position="275"/>
    </location>
</feature>
<dbReference type="Pfam" id="PF04127">
    <property type="entry name" value="DFP"/>
    <property type="match status" value="1"/>
</dbReference>
<dbReference type="GO" id="GO:0004632">
    <property type="term" value="F:phosphopantothenate--cysteine ligase activity"/>
    <property type="evidence" value="ECO:0007669"/>
    <property type="project" value="InterPro"/>
</dbReference>
<evidence type="ECO:0000256" key="2">
    <source>
        <dbReference type="ARBA" id="ARBA00023239"/>
    </source>
</evidence>
<dbReference type="EMBL" id="UINC01088115">
    <property type="protein sequence ID" value="SVC38069.1"/>
    <property type="molecule type" value="Genomic_DNA"/>
</dbReference>
<protein>
    <recommendedName>
        <fullName evidence="6">Flavoprotein domain-containing protein</fullName>
    </recommendedName>
</protein>
<reference evidence="5" key="1">
    <citation type="submission" date="2018-05" db="EMBL/GenBank/DDBJ databases">
        <authorList>
            <person name="Lanie J.A."/>
            <person name="Ng W.-L."/>
            <person name="Kazmierczak K.M."/>
            <person name="Andrzejewski T.M."/>
            <person name="Davidsen T.M."/>
            <person name="Wayne K.J."/>
            <person name="Tettelin H."/>
            <person name="Glass J.I."/>
            <person name="Rusch D."/>
            <person name="Podicherti R."/>
            <person name="Tsui H.-C.T."/>
            <person name="Winkler M.E."/>
        </authorList>
    </citation>
    <scope>NUCLEOTIDE SEQUENCE</scope>
</reference>